<dbReference type="EMBL" id="JABBWG010000015">
    <property type="protein sequence ID" value="KAG1816847.1"/>
    <property type="molecule type" value="Genomic_DNA"/>
</dbReference>
<evidence type="ECO:0000256" key="1">
    <source>
        <dbReference type="SAM" id="Phobius"/>
    </source>
</evidence>
<proteinExistence type="predicted"/>
<dbReference type="GeneID" id="64636586"/>
<keyword evidence="3" id="KW-1185">Reference proteome</keyword>
<dbReference type="AlphaFoldDB" id="A0A9P7EBI5"/>
<organism evidence="2 3">
    <name type="scientific">Suillus subaureus</name>
    <dbReference type="NCBI Taxonomy" id="48587"/>
    <lineage>
        <taxon>Eukaryota</taxon>
        <taxon>Fungi</taxon>
        <taxon>Dikarya</taxon>
        <taxon>Basidiomycota</taxon>
        <taxon>Agaricomycotina</taxon>
        <taxon>Agaricomycetes</taxon>
        <taxon>Agaricomycetidae</taxon>
        <taxon>Boletales</taxon>
        <taxon>Suillineae</taxon>
        <taxon>Suillaceae</taxon>
        <taxon>Suillus</taxon>
    </lineage>
</organism>
<dbReference type="RefSeq" id="XP_041193407.1">
    <property type="nucleotide sequence ID" value="XM_041342570.1"/>
</dbReference>
<gene>
    <name evidence="2" type="ORF">BJ212DRAFT_178355</name>
</gene>
<feature type="transmembrane region" description="Helical" evidence="1">
    <location>
        <begin position="122"/>
        <end position="147"/>
    </location>
</feature>
<keyword evidence="1" id="KW-0472">Membrane</keyword>
<reference evidence="2" key="1">
    <citation type="journal article" date="2020" name="New Phytol.">
        <title>Comparative genomics reveals dynamic genome evolution in host specialist ectomycorrhizal fungi.</title>
        <authorList>
            <person name="Lofgren L.A."/>
            <person name="Nguyen N.H."/>
            <person name="Vilgalys R."/>
            <person name="Ruytinx J."/>
            <person name="Liao H.L."/>
            <person name="Branco S."/>
            <person name="Kuo A."/>
            <person name="LaButti K."/>
            <person name="Lipzen A."/>
            <person name="Andreopoulos W."/>
            <person name="Pangilinan J."/>
            <person name="Riley R."/>
            <person name="Hundley H."/>
            <person name="Na H."/>
            <person name="Barry K."/>
            <person name="Grigoriev I.V."/>
            <person name="Stajich J.E."/>
            <person name="Kennedy P.G."/>
        </authorList>
    </citation>
    <scope>NUCLEOTIDE SEQUENCE</scope>
    <source>
        <strain evidence="2">MN1</strain>
    </source>
</reference>
<accession>A0A9P7EBI5</accession>
<feature type="transmembrane region" description="Helical" evidence="1">
    <location>
        <begin position="196"/>
        <end position="216"/>
    </location>
</feature>
<sequence>MDILASISDFLNAASLDGDPPSCAMANDDPILVDAEYYMGNRAQNGFCIIIYYDFSCLSLKRETFFFVCARRDGPGPSLDHTLVVNIPHSTFVVYIIYLCLSLVSLEARDPFSLAHDAMGQALLLTILPVVANIPHLAIATICSLLGPFSRLSLQPGSLISSLHDAMASCHLRFHKQIGLMVFPNHSLDPTLVIDIFIRPSSLSIIYCCLGFIMYFGPNPEPRFIILWLIDRTPSYWGTGYESSVIIHPASASWGAH</sequence>
<dbReference type="Proteomes" id="UP000807769">
    <property type="component" value="Unassembled WGS sequence"/>
</dbReference>
<comment type="caution">
    <text evidence="2">The sequence shown here is derived from an EMBL/GenBank/DDBJ whole genome shotgun (WGS) entry which is preliminary data.</text>
</comment>
<evidence type="ECO:0000313" key="2">
    <source>
        <dbReference type="EMBL" id="KAG1816847.1"/>
    </source>
</evidence>
<name>A0A9P7EBI5_9AGAM</name>
<keyword evidence="1" id="KW-1133">Transmembrane helix</keyword>
<protein>
    <submittedName>
        <fullName evidence="2">Uncharacterized protein</fullName>
    </submittedName>
</protein>
<feature type="transmembrane region" description="Helical" evidence="1">
    <location>
        <begin position="83"/>
        <end position="101"/>
    </location>
</feature>
<evidence type="ECO:0000313" key="3">
    <source>
        <dbReference type="Proteomes" id="UP000807769"/>
    </source>
</evidence>
<dbReference type="OrthoDB" id="10583631at2759"/>
<keyword evidence="1" id="KW-0812">Transmembrane</keyword>